<dbReference type="EMBL" id="JBJQND010000009">
    <property type="protein sequence ID" value="KAL3865964.1"/>
    <property type="molecule type" value="Genomic_DNA"/>
</dbReference>
<reference evidence="8 9" key="1">
    <citation type="submission" date="2024-11" db="EMBL/GenBank/DDBJ databases">
        <title>Chromosome-level genome assembly of the freshwater bivalve Anodonta woodiana.</title>
        <authorList>
            <person name="Chen X."/>
        </authorList>
    </citation>
    <scope>NUCLEOTIDE SEQUENCE [LARGE SCALE GENOMIC DNA]</scope>
    <source>
        <strain evidence="8">MN2024</strain>
        <tissue evidence="8">Gills</tissue>
    </source>
</reference>
<keyword evidence="3" id="KW-0539">Nucleus</keyword>
<protein>
    <recommendedName>
        <fullName evidence="2">U11/U12 small nuclear ribonucleoprotein 35 kDa protein</fullName>
    </recommendedName>
    <alternativeName>
        <fullName evidence="4">U1 snRNP-binding protein homolog</fullName>
    </alternativeName>
</protein>
<evidence type="ECO:0000256" key="3">
    <source>
        <dbReference type="ARBA" id="ARBA00023242"/>
    </source>
</evidence>
<feature type="compositionally biased region" description="Polar residues" evidence="6">
    <location>
        <begin position="312"/>
        <end position="324"/>
    </location>
</feature>
<dbReference type="AlphaFoldDB" id="A0ABD3VWH3"/>
<evidence type="ECO:0000259" key="7">
    <source>
        <dbReference type="PROSITE" id="PS50102"/>
    </source>
</evidence>
<accession>A0ABD3VWH3</accession>
<organism evidence="8 9">
    <name type="scientific">Sinanodonta woodiana</name>
    <name type="common">Chinese pond mussel</name>
    <name type="synonym">Anodonta woodiana</name>
    <dbReference type="NCBI Taxonomy" id="1069815"/>
    <lineage>
        <taxon>Eukaryota</taxon>
        <taxon>Metazoa</taxon>
        <taxon>Spiralia</taxon>
        <taxon>Lophotrochozoa</taxon>
        <taxon>Mollusca</taxon>
        <taxon>Bivalvia</taxon>
        <taxon>Autobranchia</taxon>
        <taxon>Heteroconchia</taxon>
        <taxon>Palaeoheterodonta</taxon>
        <taxon>Unionida</taxon>
        <taxon>Unionoidea</taxon>
        <taxon>Unionidae</taxon>
        <taxon>Unioninae</taxon>
        <taxon>Sinanodonta</taxon>
    </lineage>
</organism>
<dbReference type="InterPro" id="IPR035979">
    <property type="entry name" value="RBD_domain_sf"/>
</dbReference>
<name>A0ABD3VWH3_SINWO</name>
<evidence type="ECO:0000256" key="2">
    <source>
        <dbReference type="ARBA" id="ARBA00021080"/>
    </source>
</evidence>
<dbReference type="PANTHER" id="PTHR13952:SF6">
    <property type="entry name" value="U11_U12 SMALL NUCLEAR RIBONUCLEOPROTEIN 35 KDA PROTEIN"/>
    <property type="match status" value="1"/>
</dbReference>
<dbReference type="Proteomes" id="UP001634394">
    <property type="component" value="Unassembled WGS sequence"/>
</dbReference>
<evidence type="ECO:0000313" key="9">
    <source>
        <dbReference type="Proteomes" id="UP001634394"/>
    </source>
</evidence>
<sequence>MEWSPLAKVYDPLMTGSIDGTDMEPHDRGIVRAMNSKYKPNKDVTGIPQNTIFVAHLNPSTSETTLESVFSEYGEIKYLRLVRDIVTGISRGYAFIEYTDERSAQRAERHADKMDLDGKKILVDFECERTLPGWIPRRMGGGFGGRKESGQLRFGGKERPFRKPILSNSAKLELGGGVAGFRERFRNFEKEDSHEREGSSSRKYEERHKKQDRIYKSRSRSRDRYYHRDKRDKYSQDRDKRDKYSQDRDKRDKYSQDRDKRDKYSQDRDKRDKYSQDRDKRDKYSQDRDKRDKYSQDRERYNDRKRSKGRNFSRTQNGSDTIEK</sequence>
<feature type="region of interest" description="Disordered" evidence="6">
    <location>
        <begin position="189"/>
        <end position="324"/>
    </location>
</feature>
<evidence type="ECO:0000256" key="5">
    <source>
        <dbReference type="PROSITE-ProRule" id="PRU00176"/>
    </source>
</evidence>
<comment type="subcellular location">
    <subcellularLocation>
        <location evidence="1">Nucleus</location>
    </subcellularLocation>
</comment>
<keyword evidence="5" id="KW-0694">RNA-binding</keyword>
<evidence type="ECO:0000256" key="1">
    <source>
        <dbReference type="ARBA" id="ARBA00004123"/>
    </source>
</evidence>
<dbReference type="Gene3D" id="3.30.70.330">
    <property type="match status" value="1"/>
</dbReference>
<dbReference type="InterPro" id="IPR051183">
    <property type="entry name" value="U1_U11-U12_snRNP_70-35kDa"/>
</dbReference>
<keyword evidence="9" id="KW-1185">Reference proteome</keyword>
<feature type="domain" description="RRM" evidence="7">
    <location>
        <begin position="50"/>
        <end position="128"/>
    </location>
</feature>
<dbReference type="FunFam" id="3.30.70.330:FF:000132">
    <property type="entry name" value="Small nuclear ribonucleoprotein U11/U12 subunit 35"/>
    <property type="match status" value="1"/>
</dbReference>
<dbReference type="InterPro" id="IPR012677">
    <property type="entry name" value="Nucleotide-bd_a/b_plait_sf"/>
</dbReference>
<evidence type="ECO:0000313" key="8">
    <source>
        <dbReference type="EMBL" id="KAL3865964.1"/>
    </source>
</evidence>
<dbReference type="Pfam" id="PF00076">
    <property type="entry name" value="RRM_1"/>
    <property type="match status" value="1"/>
</dbReference>
<dbReference type="GO" id="GO:0005634">
    <property type="term" value="C:nucleus"/>
    <property type="evidence" value="ECO:0007669"/>
    <property type="project" value="UniProtKB-SubCell"/>
</dbReference>
<evidence type="ECO:0000256" key="6">
    <source>
        <dbReference type="SAM" id="MobiDB-lite"/>
    </source>
</evidence>
<dbReference type="GO" id="GO:1990904">
    <property type="term" value="C:ribonucleoprotein complex"/>
    <property type="evidence" value="ECO:0007669"/>
    <property type="project" value="UniProtKB-ARBA"/>
</dbReference>
<gene>
    <name evidence="8" type="ORF">ACJMK2_043308</name>
</gene>
<evidence type="ECO:0000256" key="4">
    <source>
        <dbReference type="ARBA" id="ARBA00031739"/>
    </source>
</evidence>
<feature type="compositionally biased region" description="Basic and acidic residues" evidence="6">
    <location>
        <begin position="189"/>
        <end position="304"/>
    </location>
</feature>
<dbReference type="InterPro" id="IPR000504">
    <property type="entry name" value="RRM_dom"/>
</dbReference>
<dbReference type="SMART" id="SM00360">
    <property type="entry name" value="RRM"/>
    <property type="match status" value="1"/>
</dbReference>
<dbReference type="PANTHER" id="PTHR13952">
    <property type="entry name" value="U1 SMALL NUCLEAR RIBONUCLEOPROTEIN 70 KD"/>
    <property type="match status" value="1"/>
</dbReference>
<dbReference type="SUPFAM" id="SSF54928">
    <property type="entry name" value="RNA-binding domain, RBD"/>
    <property type="match status" value="1"/>
</dbReference>
<comment type="caution">
    <text evidence="8">The sequence shown here is derived from an EMBL/GenBank/DDBJ whole genome shotgun (WGS) entry which is preliminary data.</text>
</comment>
<proteinExistence type="predicted"/>
<dbReference type="GO" id="GO:0003723">
    <property type="term" value="F:RNA binding"/>
    <property type="evidence" value="ECO:0007669"/>
    <property type="project" value="UniProtKB-UniRule"/>
</dbReference>
<dbReference type="PROSITE" id="PS50102">
    <property type="entry name" value="RRM"/>
    <property type="match status" value="1"/>
</dbReference>